<dbReference type="InterPro" id="IPR027806">
    <property type="entry name" value="HARBI1_dom"/>
</dbReference>
<evidence type="ECO:0000256" key="1">
    <source>
        <dbReference type="ARBA" id="ARBA00001968"/>
    </source>
</evidence>
<reference evidence="11" key="1">
    <citation type="submission" date="2025-08" db="UniProtKB">
        <authorList>
            <consortium name="RefSeq"/>
        </authorList>
    </citation>
    <scope>IDENTIFICATION</scope>
    <source>
        <tissue evidence="11">Whole Larva</tissue>
    </source>
</reference>
<dbReference type="Proteomes" id="UP000695000">
    <property type="component" value="Unplaced"/>
</dbReference>
<comment type="similarity">
    <text evidence="3">Belongs to the HARBI1 family.</text>
</comment>
<keyword evidence="10" id="KW-1185">Reference proteome</keyword>
<dbReference type="PANTHER" id="PTHR22930">
    <property type="match status" value="1"/>
</dbReference>
<keyword evidence="6" id="KW-0378">Hydrolase</keyword>
<evidence type="ECO:0000259" key="9">
    <source>
        <dbReference type="Pfam" id="PF13359"/>
    </source>
</evidence>
<accession>A0ABM1MDR9</accession>
<dbReference type="InterPro" id="IPR045249">
    <property type="entry name" value="HARBI1-like"/>
</dbReference>
<sequence length="425" mass="48701">MDNINNALTSNVLLLSAAAALLLKYKIDNDKKKCKRKRRWWVRPMYQNHYLRNDLIDEMRLQDNETFFKCTRMTVEMFDDLLYLCGPYLKKRSNRPVLPEAVRLALTLRLLASGDSLQSIAFAFRVGKATVCQVYRETCQVMWDVLQPIYLPLPSEEQWEEISLDFYTKWQIPNCVGAVDGKHISVRAPNRSSSAYRKDLSIFVFGICDSKNDFTYVDVSAYDSQSDGGVLKESSFGQHLNAGTLNLPSDCYLPGSDTLFPYYFIGDDAFPLQRNLMRPYGGRNLPDDKTIFNYRLSRTHRCIENAFGVLCTRWRIFQNTCPESVDKIVQATVCLHNYIKSKESFSDTANYCNDNFVDREENGKFISGNWRTEISNGCALQPASKLRRLGTRNATVSVTNLRDSLNSHLNSIGSLDNQLEFSKLK</sequence>
<evidence type="ECO:0000256" key="4">
    <source>
        <dbReference type="ARBA" id="ARBA00022722"/>
    </source>
</evidence>
<evidence type="ECO:0000256" key="3">
    <source>
        <dbReference type="ARBA" id="ARBA00006958"/>
    </source>
</evidence>
<keyword evidence="8" id="KW-0732">Signal</keyword>
<dbReference type="PANTHER" id="PTHR22930:SF269">
    <property type="entry name" value="NUCLEASE HARBI1-LIKE PROTEIN"/>
    <property type="match status" value="1"/>
</dbReference>
<evidence type="ECO:0000256" key="7">
    <source>
        <dbReference type="ARBA" id="ARBA00023242"/>
    </source>
</evidence>
<comment type="subcellular location">
    <subcellularLocation>
        <location evidence="2">Nucleus</location>
    </subcellularLocation>
</comment>
<evidence type="ECO:0000256" key="5">
    <source>
        <dbReference type="ARBA" id="ARBA00022723"/>
    </source>
</evidence>
<dbReference type="RefSeq" id="XP_017772719.1">
    <property type="nucleotide sequence ID" value="XM_017917230.1"/>
</dbReference>
<feature type="chain" id="PRO_5047513910" evidence="8">
    <location>
        <begin position="20"/>
        <end position="425"/>
    </location>
</feature>
<protein>
    <submittedName>
        <fullName evidence="11">Nuclease HARBI1</fullName>
    </submittedName>
</protein>
<dbReference type="GeneID" id="108559861"/>
<gene>
    <name evidence="11" type="primary">LOC108559861</name>
</gene>
<evidence type="ECO:0000313" key="10">
    <source>
        <dbReference type="Proteomes" id="UP000695000"/>
    </source>
</evidence>
<evidence type="ECO:0000313" key="11">
    <source>
        <dbReference type="RefSeq" id="XP_017772719.1"/>
    </source>
</evidence>
<keyword evidence="7" id="KW-0539">Nucleus</keyword>
<proteinExistence type="inferred from homology"/>
<keyword evidence="5" id="KW-0479">Metal-binding</keyword>
<evidence type="ECO:0000256" key="6">
    <source>
        <dbReference type="ARBA" id="ARBA00022801"/>
    </source>
</evidence>
<comment type="cofactor">
    <cofactor evidence="1">
        <name>a divalent metal cation</name>
        <dbReference type="ChEBI" id="CHEBI:60240"/>
    </cofactor>
</comment>
<feature type="domain" description="DDE Tnp4" evidence="9">
    <location>
        <begin position="179"/>
        <end position="337"/>
    </location>
</feature>
<keyword evidence="4" id="KW-0540">Nuclease</keyword>
<feature type="signal peptide" evidence="8">
    <location>
        <begin position="1"/>
        <end position="19"/>
    </location>
</feature>
<evidence type="ECO:0000256" key="2">
    <source>
        <dbReference type="ARBA" id="ARBA00004123"/>
    </source>
</evidence>
<organism evidence="10 11">
    <name type="scientific">Nicrophorus vespilloides</name>
    <name type="common">Boreal carrion beetle</name>
    <dbReference type="NCBI Taxonomy" id="110193"/>
    <lineage>
        <taxon>Eukaryota</taxon>
        <taxon>Metazoa</taxon>
        <taxon>Ecdysozoa</taxon>
        <taxon>Arthropoda</taxon>
        <taxon>Hexapoda</taxon>
        <taxon>Insecta</taxon>
        <taxon>Pterygota</taxon>
        <taxon>Neoptera</taxon>
        <taxon>Endopterygota</taxon>
        <taxon>Coleoptera</taxon>
        <taxon>Polyphaga</taxon>
        <taxon>Staphyliniformia</taxon>
        <taxon>Silphidae</taxon>
        <taxon>Nicrophorinae</taxon>
        <taxon>Nicrophorus</taxon>
    </lineage>
</organism>
<dbReference type="Pfam" id="PF13359">
    <property type="entry name" value="DDE_Tnp_4"/>
    <property type="match status" value="1"/>
</dbReference>
<name>A0ABM1MDR9_NICVS</name>
<evidence type="ECO:0000256" key="8">
    <source>
        <dbReference type="SAM" id="SignalP"/>
    </source>
</evidence>